<dbReference type="AlphaFoldDB" id="A0A9D9H7X9"/>
<dbReference type="EMBL" id="JADIMP010000010">
    <property type="protein sequence ID" value="MBO8440924.1"/>
    <property type="molecule type" value="Genomic_DNA"/>
</dbReference>
<protein>
    <submittedName>
        <fullName evidence="1">DUF2187 domain-containing protein</fullName>
    </submittedName>
</protein>
<gene>
    <name evidence="1" type="ORF">IAA89_00520</name>
</gene>
<reference evidence="1" key="1">
    <citation type="submission" date="2020-10" db="EMBL/GenBank/DDBJ databases">
        <authorList>
            <person name="Gilroy R."/>
        </authorList>
    </citation>
    <scope>NUCLEOTIDE SEQUENCE</scope>
    <source>
        <strain evidence="1">C6-149</strain>
    </source>
</reference>
<proteinExistence type="predicted"/>
<evidence type="ECO:0000313" key="1">
    <source>
        <dbReference type="EMBL" id="MBO8440924.1"/>
    </source>
</evidence>
<dbReference type="Proteomes" id="UP000823614">
    <property type="component" value="Unassembled WGS sequence"/>
</dbReference>
<comment type="caution">
    <text evidence="1">The sequence shown here is derived from an EMBL/GenBank/DDBJ whole genome shotgun (WGS) entry which is preliminary data.</text>
</comment>
<name>A0A9D9H7X9_9LACO</name>
<accession>A0A9D9H7X9</accession>
<reference evidence="1" key="2">
    <citation type="journal article" date="2021" name="PeerJ">
        <title>Extensive microbial diversity within the chicken gut microbiome revealed by metagenomics and culture.</title>
        <authorList>
            <person name="Gilroy R."/>
            <person name="Ravi A."/>
            <person name="Getino M."/>
            <person name="Pursley I."/>
            <person name="Horton D.L."/>
            <person name="Alikhan N.F."/>
            <person name="Baker D."/>
            <person name="Gharbi K."/>
            <person name="Hall N."/>
            <person name="Watson M."/>
            <person name="Adriaenssens E.M."/>
            <person name="Foster-Nyarko E."/>
            <person name="Jarju S."/>
            <person name="Secka A."/>
            <person name="Antonio M."/>
            <person name="Oren A."/>
            <person name="Chaudhuri R.R."/>
            <person name="La Ragione R."/>
            <person name="Hildebrand F."/>
            <person name="Pallen M.J."/>
        </authorList>
    </citation>
    <scope>NUCLEOTIDE SEQUENCE</scope>
    <source>
        <strain evidence="1">C6-149</strain>
    </source>
</reference>
<evidence type="ECO:0000313" key="2">
    <source>
        <dbReference type="Proteomes" id="UP000823614"/>
    </source>
</evidence>
<organism evidence="1 2">
    <name type="scientific">Candidatus Gallilactobacillus intestinavium</name>
    <dbReference type="NCBI Taxonomy" id="2840838"/>
    <lineage>
        <taxon>Bacteria</taxon>
        <taxon>Bacillati</taxon>
        <taxon>Bacillota</taxon>
        <taxon>Bacilli</taxon>
        <taxon>Lactobacillales</taxon>
        <taxon>Lactobacillaceae</taxon>
        <taxon>Lactobacillaceae incertae sedis</taxon>
        <taxon>Candidatus Gallilactobacillus</taxon>
    </lineage>
</organism>
<sequence>MSKEKINIGDKVQAKKFSPFEHDFTGTIEKIYDHSVLVLISDYDSNDEAAVNEMNKRAILKKEDVTVISSKQNNSNSKQKEEK</sequence>